<gene>
    <name evidence="6" type="ORF">GCM10023196_013920</name>
</gene>
<reference evidence="7" key="1">
    <citation type="journal article" date="2019" name="Int. J. Syst. Evol. Microbiol.">
        <title>The Global Catalogue of Microorganisms (GCM) 10K type strain sequencing project: providing services to taxonomists for standard genome sequencing and annotation.</title>
        <authorList>
            <consortium name="The Broad Institute Genomics Platform"/>
            <consortium name="The Broad Institute Genome Sequencing Center for Infectious Disease"/>
            <person name="Wu L."/>
            <person name="Ma J."/>
        </authorList>
    </citation>
    <scope>NUCLEOTIDE SEQUENCE [LARGE SCALE GENOMIC DNA]</scope>
    <source>
        <strain evidence="7">JCM 17939</strain>
    </source>
</reference>
<dbReference type="PROSITE" id="PS51635">
    <property type="entry name" value="PNPLA"/>
    <property type="match status" value="1"/>
</dbReference>
<feature type="domain" description="PNPLA" evidence="5">
    <location>
        <begin position="18"/>
        <end position="188"/>
    </location>
</feature>
<organism evidence="6 7">
    <name type="scientific">Actinoallomurus vinaceus</name>
    <dbReference type="NCBI Taxonomy" id="1080074"/>
    <lineage>
        <taxon>Bacteria</taxon>
        <taxon>Bacillati</taxon>
        <taxon>Actinomycetota</taxon>
        <taxon>Actinomycetes</taxon>
        <taxon>Streptosporangiales</taxon>
        <taxon>Thermomonosporaceae</taxon>
        <taxon>Actinoallomurus</taxon>
    </lineage>
</organism>
<evidence type="ECO:0000256" key="1">
    <source>
        <dbReference type="ARBA" id="ARBA00022801"/>
    </source>
</evidence>
<dbReference type="Pfam" id="PF01734">
    <property type="entry name" value="Patatin"/>
    <property type="match status" value="1"/>
</dbReference>
<comment type="caution">
    <text evidence="4">Lacks conserved residue(s) required for the propagation of feature annotation.</text>
</comment>
<keyword evidence="1 4" id="KW-0378">Hydrolase</keyword>
<evidence type="ECO:0000256" key="2">
    <source>
        <dbReference type="ARBA" id="ARBA00022963"/>
    </source>
</evidence>
<feature type="short sequence motif" description="GXSXG" evidence="4">
    <location>
        <begin position="49"/>
        <end position="53"/>
    </location>
</feature>
<dbReference type="InterPro" id="IPR002641">
    <property type="entry name" value="PNPLA_dom"/>
</dbReference>
<feature type="active site" description="Proton acceptor" evidence="4">
    <location>
        <position position="175"/>
    </location>
</feature>
<evidence type="ECO:0000256" key="4">
    <source>
        <dbReference type="PROSITE-ProRule" id="PRU01161"/>
    </source>
</evidence>
<dbReference type="SUPFAM" id="SSF52151">
    <property type="entry name" value="FabD/lysophospholipase-like"/>
    <property type="match status" value="1"/>
</dbReference>
<dbReference type="Proteomes" id="UP001501442">
    <property type="component" value="Unassembled WGS sequence"/>
</dbReference>
<dbReference type="PANTHER" id="PTHR14226:SF57">
    <property type="entry name" value="BLR7027 PROTEIN"/>
    <property type="match status" value="1"/>
</dbReference>
<feature type="active site" description="Nucleophile" evidence="4">
    <location>
        <position position="51"/>
    </location>
</feature>
<sequence length="294" mass="30669">MDRVGAEAREEIGMRTAFVFEGGGSVAATQVGMLRALSKAGIRPDLVVGSSAGAINAVCFALEPTLAQIERLEMLWYSVKRKNVFPVSAWSLAHALVGRGSGVSSQKALRRLLERELGETTFDGLALPAHVVATDLAGGDPVILSRGATVQALLASSALPGVFPAVDVGGRLLYDGGIAAATPVLQADALGADISYVLPSLGRCAPESVPHGAVPVALRALSQLLDHASVNAVAVAHHEVWMLPAPRLETVNPFDFRDTPALIEEGERLVRAWLDVHRDGGGRPGVAAITGTRS</sequence>
<proteinExistence type="predicted"/>
<feature type="short sequence motif" description="DGA/G" evidence="4">
    <location>
        <begin position="175"/>
        <end position="177"/>
    </location>
</feature>
<keyword evidence="7" id="KW-1185">Reference proteome</keyword>
<protein>
    <submittedName>
        <fullName evidence="6">Patatin-like phospholipase family protein</fullName>
    </submittedName>
</protein>
<evidence type="ECO:0000256" key="3">
    <source>
        <dbReference type="ARBA" id="ARBA00023098"/>
    </source>
</evidence>
<dbReference type="InterPro" id="IPR050301">
    <property type="entry name" value="NTE"/>
</dbReference>
<dbReference type="EMBL" id="BAABHK010000002">
    <property type="protein sequence ID" value="GAA4622300.1"/>
    <property type="molecule type" value="Genomic_DNA"/>
</dbReference>
<evidence type="ECO:0000259" key="5">
    <source>
        <dbReference type="PROSITE" id="PS51635"/>
    </source>
</evidence>
<dbReference type="PANTHER" id="PTHR14226">
    <property type="entry name" value="NEUROPATHY TARGET ESTERASE/SWISS CHEESE D.MELANOGASTER"/>
    <property type="match status" value="1"/>
</dbReference>
<keyword evidence="2 4" id="KW-0442">Lipid degradation</keyword>
<comment type="caution">
    <text evidence="6">The sequence shown here is derived from an EMBL/GenBank/DDBJ whole genome shotgun (WGS) entry which is preliminary data.</text>
</comment>
<name>A0ABP8U2E2_9ACTN</name>
<evidence type="ECO:0000313" key="6">
    <source>
        <dbReference type="EMBL" id="GAA4622300.1"/>
    </source>
</evidence>
<keyword evidence="3 4" id="KW-0443">Lipid metabolism</keyword>
<dbReference type="Gene3D" id="3.40.1090.10">
    <property type="entry name" value="Cytosolic phospholipase A2 catalytic domain"/>
    <property type="match status" value="2"/>
</dbReference>
<dbReference type="InterPro" id="IPR016035">
    <property type="entry name" value="Acyl_Trfase/lysoPLipase"/>
</dbReference>
<accession>A0ABP8U2E2</accession>
<evidence type="ECO:0000313" key="7">
    <source>
        <dbReference type="Proteomes" id="UP001501442"/>
    </source>
</evidence>